<dbReference type="EMBL" id="ADWY01000205">
    <property type="protein sequence ID" value="EGH08089.1"/>
    <property type="molecule type" value="Genomic_DNA"/>
</dbReference>
<accession>F3C0S8</accession>
<dbReference type="Proteomes" id="UP000005466">
    <property type="component" value="Unassembled WGS sequence"/>
</dbReference>
<comment type="caution">
    <text evidence="1">The sequence shown here is derived from an EMBL/GenBank/DDBJ whole genome shotgun (WGS) entry which is preliminary data.</text>
</comment>
<gene>
    <name evidence="1" type="ORF">Pgy4_05232</name>
</gene>
<feature type="non-terminal residue" evidence="1">
    <location>
        <position position="1"/>
    </location>
</feature>
<name>F3C0S8_PSESG</name>
<dbReference type="HOGENOM" id="CLU_2676987_0_0_6"/>
<protein>
    <submittedName>
        <fullName evidence="1">Uncharacterized protein</fullName>
    </submittedName>
</protein>
<evidence type="ECO:0000313" key="2">
    <source>
        <dbReference type="Proteomes" id="UP000005466"/>
    </source>
</evidence>
<reference evidence="1 2" key="1">
    <citation type="journal article" date="2011" name="PLoS Pathog.">
        <title>Dynamic evolution of pathogenicity revealed by sequencing and comparative genomics of 19 Pseudomonas syringae isolates.</title>
        <authorList>
            <person name="Baltrus D.A."/>
            <person name="Nishimura M.T."/>
            <person name="Romanchuk A."/>
            <person name="Chang J.H."/>
            <person name="Mukhtar M.S."/>
            <person name="Cherkis K."/>
            <person name="Roach J."/>
            <person name="Grant S.R."/>
            <person name="Jones C.D."/>
            <person name="Dangl J.L."/>
        </authorList>
    </citation>
    <scope>NUCLEOTIDE SEQUENCE [LARGE SCALE GENOMIC DNA]</scope>
    <source>
        <strain evidence="2">race 4</strain>
    </source>
</reference>
<proteinExistence type="predicted"/>
<dbReference type="AlphaFoldDB" id="F3C0S8"/>
<evidence type="ECO:0000313" key="1">
    <source>
        <dbReference type="EMBL" id="EGH08089.1"/>
    </source>
</evidence>
<sequence length="77" mass="8432">GRYSLQKQGVRTNVFVSNADRRNGHAGIQSGRVYDDGHSARGSKALTTNDLQLAAGRFEKLTVCGLQLAALNPRYER</sequence>
<organism evidence="1 2">
    <name type="scientific">Pseudomonas savastanoi pv. glycinea str. race 4</name>
    <dbReference type="NCBI Taxonomy" id="875330"/>
    <lineage>
        <taxon>Bacteria</taxon>
        <taxon>Pseudomonadati</taxon>
        <taxon>Pseudomonadota</taxon>
        <taxon>Gammaproteobacteria</taxon>
        <taxon>Pseudomonadales</taxon>
        <taxon>Pseudomonadaceae</taxon>
        <taxon>Pseudomonas</taxon>
    </lineage>
</organism>